<evidence type="ECO:0000259" key="2">
    <source>
        <dbReference type="Pfam" id="PF04717"/>
    </source>
</evidence>
<dbReference type="Pfam" id="PF05954">
    <property type="entry name" value="Phage_GPD"/>
    <property type="match status" value="1"/>
</dbReference>
<keyword evidence="4" id="KW-1185">Reference proteome</keyword>
<dbReference type="SUPFAM" id="SSF69279">
    <property type="entry name" value="Phage tail proteins"/>
    <property type="match status" value="1"/>
</dbReference>
<dbReference type="RefSeq" id="WP_213296331.1">
    <property type="nucleotide sequence ID" value="NZ_JAGYVZ010000004.1"/>
</dbReference>
<dbReference type="Gene3D" id="3.55.50.10">
    <property type="entry name" value="Baseplate protein-like domains"/>
    <property type="match status" value="1"/>
</dbReference>
<organism evidence="3 4">
    <name type="scientific">Flavobacterium psychroterrae</name>
    <dbReference type="NCBI Taxonomy" id="2133767"/>
    <lineage>
        <taxon>Bacteria</taxon>
        <taxon>Pseudomonadati</taxon>
        <taxon>Bacteroidota</taxon>
        <taxon>Flavobacteriia</taxon>
        <taxon>Flavobacteriales</taxon>
        <taxon>Flavobacteriaceae</taxon>
        <taxon>Flavobacterium</taxon>
    </lineage>
</organism>
<evidence type="ECO:0000256" key="1">
    <source>
        <dbReference type="SAM" id="MobiDB-lite"/>
    </source>
</evidence>
<sequence length="603" mass="67519">MSHFAEQVHITIDEFTQNIVYYDLKLTQTMMDHHHFSFTWQYTASPVIKPADQAAALRKYEGREVIFTFKSQSGIRLMSKGIITKLKSVDVDGSPLGLHVTGISHTILLDDLKKSRIFSDRSLKEIAINIFAEETAGEFYQRDSIEPTFTKIFDLKTQYNETSFEFLKRLSARHGQWFYFDGMRIQLGQTKTSKVKLINRSSLHNFCIETNLVSHKASFAGYDYNSAAGIRKSAVATNTGSADSFSRVVLDRQASVSQPDLNIASYTNQAKNADEISEMVKLKTAGKDANSVYYSGTSYLPIGVGQVFSIENQTVEHELIAIEVIHHSEVHGNYTCEFKAIPADVTAPHYTDVETFRKAETQSALIKDNNDPEKLGRVKVAFYWAGGNTESEWIRVKQQYAGEARGSYYTPEIGDEVLVDFEGGNIECPYVSGSHYNGKAKPEFFDPKNMIKGFKFRFGQLLKFVEKTGIWLSDPSGNELHLDEESKNMNLTSTETITFNCKNFIVNASEGITYNAGTNIAETAVINKSTNIGGFLNTNVTGDNFLYVAGNYDANIEGHFSSDHKKDHNIISNGSIISNSDESHEINSKKDIKNNSGEDTKHN</sequence>
<accession>A0ABS5P8E4</accession>
<evidence type="ECO:0000313" key="4">
    <source>
        <dbReference type="Proteomes" id="UP000722625"/>
    </source>
</evidence>
<dbReference type="Pfam" id="PF04717">
    <property type="entry name" value="Phage_base_V"/>
    <property type="match status" value="1"/>
</dbReference>
<dbReference type="Gene3D" id="2.40.50.230">
    <property type="entry name" value="Gp5 N-terminal domain"/>
    <property type="match status" value="1"/>
</dbReference>
<dbReference type="InterPro" id="IPR037026">
    <property type="entry name" value="Vgr_OB-fold_dom_sf"/>
</dbReference>
<dbReference type="SUPFAM" id="SSF69255">
    <property type="entry name" value="gp5 N-terminal domain-like"/>
    <property type="match status" value="1"/>
</dbReference>
<dbReference type="Gene3D" id="4.10.220.110">
    <property type="match status" value="1"/>
</dbReference>
<dbReference type="EMBL" id="JAGYVZ010000004">
    <property type="protein sequence ID" value="MBS7230534.1"/>
    <property type="molecule type" value="Genomic_DNA"/>
</dbReference>
<proteinExistence type="predicted"/>
<feature type="domain" description="Gp5/Type VI secretion system Vgr protein OB-fold" evidence="2">
    <location>
        <begin position="363"/>
        <end position="436"/>
    </location>
</feature>
<name>A0ABS5P8E4_9FLAO</name>
<dbReference type="Gene3D" id="2.30.110.50">
    <property type="match status" value="1"/>
</dbReference>
<feature type="compositionally biased region" description="Basic and acidic residues" evidence="1">
    <location>
        <begin position="581"/>
        <end position="603"/>
    </location>
</feature>
<evidence type="ECO:0000313" key="3">
    <source>
        <dbReference type="EMBL" id="MBS7230534.1"/>
    </source>
</evidence>
<comment type="caution">
    <text evidence="3">The sequence shown here is derived from an EMBL/GenBank/DDBJ whole genome shotgun (WGS) entry which is preliminary data.</text>
</comment>
<dbReference type="InterPro" id="IPR006531">
    <property type="entry name" value="Gp5/Vgr_OB"/>
</dbReference>
<reference evidence="3 4" key="1">
    <citation type="journal article" date="2018" name="Int. J. Syst. Evol. Microbiol.">
        <title>Flavobacterium chryseum sp. nov. and Flavobacterium psychroterrae sp. nov., novel environmental bacteria isolated from Antarctica.</title>
        <authorList>
            <person name="Kralova S."/>
            <person name="Svec P."/>
            <person name="Busse H.J."/>
            <person name="Stankova E."/>
            <person name="Vaczi P."/>
            <person name="Sedlacek I."/>
        </authorList>
    </citation>
    <scope>NUCLEOTIDE SEQUENCE [LARGE SCALE GENOMIC DNA]</scope>
    <source>
        <strain evidence="3 4">CCM 8827</strain>
    </source>
</reference>
<dbReference type="Proteomes" id="UP000722625">
    <property type="component" value="Unassembled WGS sequence"/>
</dbReference>
<protein>
    <submittedName>
        <fullName evidence="3">Type IV secretion protein Rhs</fullName>
    </submittedName>
</protein>
<feature type="region of interest" description="Disordered" evidence="1">
    <location>
        <begin position="573"/>
        <end position="603"/>
    </location>
</feature>
<gene>
    <name evidence="3" type="ORF">KHA90_05820</name>
</gene>
<dbReference type="SUPFAM" id="SSF69349">
    <property type="entry name" value="Phage fibre proteins"/>
    <property type="match status" value="1"/>
</dbReference>